<evidence type="ECO:0000313" key="3">
    <source>
        <dbReference type="Proteomes" id="UP000034793"/>
    </source>
</evidence>
<sequence length="186" mass="20348">MTHNFRQNWHNASGVQNVQMKRDILLSEIAKKITYDKERIITALRESGFSIPADVNERGLTKMVASALSRSKKFATKLTDEILLSADGFYSADKDKKKPIDWGQAIKGAGDIIKGIGNIFGGTSRAEADKAAAEAAKAQAEKELADKVGGLRDSEKTSDNTWIWWLVGGLSAAAIAGFTIWYITKK</sequence>
<evidence type="ECO:0000256" key="1">
    <source>
        <dbReference type="SAM" id="Phobius"/>
    </source>
</evidence>
<protein>
    <submittedName>
        <fullName evidence="2">Uncharacterized protein</fullName>
    </submittedName>
</protein>
<feature type="transmembrane region" description="Helical" evidence="1">
    <location>
        <begin position="162"/>
        <end position="183"/>
    </location>
</feature>
<accession>A0A0G0S4R1</accession>
<keyword evidence="1" id="KW-0812">Transmembrane</keyword>
<organism evidence="2 3">
    <name type="scientific">Candidatus Woesebacteria bacterium GW2011_GWA1_39_8</name>
    <dbReference type="NCBI Taxonomy" id="1618552"/>
    <lineage>
        <taxon>Bacteria</taxon>
        <taxon>Candidatus Woeseibacteriota</taxon>
    </lineage>
</organism>
<dbReference type="Proteomes" id="UP000034793">
    <property type="component" value="Unassembled WGS sequence"/>
</dbReference>
<reference evidence="2 3" key="1">
    <citation type="journal article" date="2015" name="Nature">
        <title>rRNA introns, odd ribosomes, and small enigmatic genomes across a large radiation of phyla.</title>
        <authorList>
            <person name="Brown C.T."/>
            <person name="Hug L.A."/>
            <person name="Thomas B.C."/>
            <person name="Sharon I."/>
            <person name="Castelle C.J."/>
            <person name="Singh A."/>
            <person name="Wilkins M.J."/>
            <person name="Williams K.H."/>
            <person name="Banfield J.F."/>
        </authorList>
    </citation>
    <scope>NUCLEOTIDE SEQUENCE [LARGE SCALE GENOMIC DNA]</scope>
</reference>
<name>A0A0G0S4R1_9BACT</name>
<evidence type="ECO:0000313" key="2">
    <source>
        <dbReference type="EMBL" id="KKR29685.1"/>
    </source>
</evidence>
<keyword evidence="1" id="KW-1133">Transmembrane helix</keyword>
<dbReference type="AlphaFoldDB" id="A0A0G0S4R1"/>
<gene>
    <name evidence="2" type="ORF">UT61_C0025G0017</name>
</gene>
<keyword evidence="1" id="KW-0472">Membrane</keyword>
<comment type="caution">
    <text evidence="2">The sequence shown here is derived from an EMBL/GenBank/DDBJ whole genome shotgun (WGS) entry which is preliminary data.</text>
</comment>
<proteinExistence type="predicted"/>
<dbReference type="EMBL" id="LBXL01000025">
    <property type="protein sequence ID" value="KKR29685.1"/>
    <property type="molecule type" value="Genomic_DNA"/>
</dbReference>